<dbReference type="GO" id="GO:0008814">
    <property type="term" value="F:citrate CoA-transferase activity"/>
    <property type="evidence" value="ECO:0007669"/>
    <property type="project" value="UniProtKB-UniRule"/>
</dbReference>
<dbReference type="GO" id="GO:0009346">
    <property type="term" value="C:ATP-independent citrate lyase complex"/>
    <property type="evidence" value="ECO:0007669"/>
    <property type="project" value="UniProtKB-UniRule"/>
</dbReference>
<dbReference type="NCBIfam" id="TIGR01584">
    <property type="entry name" value="citF"/>
    <property type="match status" value="1"/>
</dbReference>
<keyword evidence="1 2" id="KW-0456">Lyase</keyword>
<gene>
    <name evidence="2" type="primary">citF</name>
    <name evidence="2" type="ORF">ET996_08710</name>
</gene>
<dbReference type="RefSeq" id="WP_131172167.1">
    <property type="nucleotide sequence ID" value="NZ_FXTL01000009.1"/>
</dbReference>
<reference evidence="2 3" key="1">
    <citation type="submission" date="2019-01" db="EMBL/GenBank/DDBJ databases">
        <title>Lactibacter flavus gen. nov., sp. nov., a novel bacterium of the family Propionibacteriaceae isolated from raw milk and dairy products.</title>
        <authorList>
            <person name="Huptas C."/>
            <person name="Wenning M."/>
            <person name="Breitenwieser F."/>
            <person name="Doll E."/>
            <person name="Von Neubeck M."/>
            <person name="Busse H.-J."/>
            <person name="Scherer S."/>
        </authorList>
    </citation>
    <scope>NUCLEOTIDE SEQUENCE [LARGE SCALE GENOMIC DNA]</scope>
    <source>
        <strain evidence="2 3">DSM 22130</strain>
    </source>
</reference>
<organism evidence="2 3">
    <name type="scientific">Propioniciclava tarda</name>
    <dbReference type="NCBI Taxonomy" id="433330"/>
    <lineage>
        <taxon>Bacteria</taxon>
        <taxon>Bacillati</taxon>
        <taxon>Actinomycetota</taxon>
        <taxon>Actinomycetes</taxon>
        <taxon>Propionibacteriales</taxon>
        <taxon>Propionibacteriaceae</taxon>
        <taxon>Propioniciclava</taxon>
    </lineage>
</organism>
<name>A0A4V2JT48_PROTD</name>
<dbReference type="AlphaFoldDB" id="A0A4V2JT48"/>
<keyword evidence="3" id="KW-1185">Reference proteome</keyword>
<dbReference type="InterPro" id="IPR037171">
    <property type="entry name" value="NagB/RpiA_transferase-like"/>
</dbReference>
<dbReference type="InterPro" id="IPR006472">
    <property type="entry name" value="Citrate_lyase_asu"/>
</dbReference>
<evidence type="ECO:0000313" key="2">
    <source>
        <dbReference type="EMBL" id="TBT94851.1"/>
    </source>
</evidence>
<keyword evidence="1" id="KW-0963">Cytoplasm</keyword>
<proteinExistence type="predicted"/>
<comment type="caution">
    <text evidence="2">The sequence shown here is derived from an EMBL/GenBank/DDBJ whole genome shotgun (WGS) entry which is preliminary data.</text>
</comment>
<evidence type="ECO:0000313" key="3">
    <source>
        <dbReference type="Proteomes" id="UP000291933"/>
    </source>
</evidence>
<comment type="catalytic activity">
    <reaction evidence="1">
        <text>citrate + acetyl-CoA = (3S)-citryl-CoA + acetate</text>
        <dbReference type="Rhea" id="RHEA:19405"/>
        <dbReference type="ChEBI" id="CHEBI:16947"/>
        <dbReference type="ChEBI" id="CHEBI:30089"/>
        <dbReference type="ChEBI" id="CHEBI:57288"/>
        <dbReference type="ChEBI" id="CHEBI:57321"/>
        <dbReference type="EC" id="2.8.3.10"/>
    </reaction>
</comment>
<evidence type="ECO:0000256" key="1">
    <source>
        <dbReference type="PIRNR" id="PIRNR009451"/>
    </source>
</evidence>
<dbReference type="EC" id="4.1.3.6" evidence="1"/>
<dbReference type="EMBL" id="SDMR01000009">
    <property type="protein sequence ID" value="TBT94851.1"/>
    <property type="molecule type" value="Genomic_DNA"/>
</dbReference>
<comment type="subcellular location">
    <subcellularLocation>
        <location evidence="1">Cytoplasm</location>
    </subcellularLocation>
</comment>
<dbReference type="Pfam" id="PF04223">
    <property type="entry name" value="CitF"/>
    <property type="match status" value="1"/>
</dbReference>
<protein>
    <recommendedName>
        <fullName evidence="1">Citrate lyase alpha chain</fullName>
        <shortName evidence="1">Citrase alpha chain</shortName>
        <ecNumber evidence="1">2.8.3.10</ecNumber>
        <ecNumber evidence="1">4.1.3.6</ecNumber>
    </recommendedName>
    <alternativeName>
        <fullName evidence="1">Citrate (pro-3S)-lyase alpha chain</fullName>
    </alternativeName>
    <alternativeName>
        <fullName evidence="1">Citrate CoA-transferase subunit</fullName>
    </alternativeName>
</protein>
<keyword evidence="1 2" id="KW-0808">Transferase</keyword>
<dbReference type="PIRSF" id="PIRSF009451">
    <property type="entry name" value="Citrt_lyas_alpha"/>
    <property type="match status" value="1"/>
</dbReference>
<sequence>MSGWQGRVPTDAVELAGLVPFAGPAPSTQADKDARRARKVVGSLTEAISRSGLGDGDTISFHHHFREGDLLILQVLAEVEALGIRGLTLASSSLNACHGDVVGYIERGVVSRIYTSGMRGTLAARISRGGLLPHPVQVHSHGGRAALMASGELRPKVAFLGVSACDEFGNANGTSGASRCGSLGYALVDAMFAETVVLVTEQVVAFPNTPAVIRQNRVDLIVVVERVGDPSRINVGATRTTTNPRDLLVARRATDVVEHGGFFVDGFSIQTGSGGAATAVTDYLGERMERRGVKAGWALGGITGSMVALHERGLVGRLLDVQSFDLVAASSLERNPGHTIVSASEYASPAAKAACVDELDVVILSALEIDLDYNVNVLTGSDGLMMGASGGHCDTAAGAKLVVVVAPLIRTRIPTIVERVTTLITPGSNVDVLVTDYGVCVNPRRPAVAERLAAAGIKVTTIEALFARALEICGRPRAVETTDEIVGVVRYRDGSVIDVVRAVAS</sequence>
<dbReference type="EC" id="2.8.3.10" evidence="1"/>
<dbReference type="PANTHER" id="PTHR40596:SF1">
    <property type="entry name" value="CITRATE LYASE ALPHA CHAIN"/>
    <property type="match status" value="1"/>
</dbReference>
<dbReference type="OrthoDB" id="9767643at2"/>
<dbReference type="Proteomes" id="UP000291933">
    <property type="component" value="Unassembled WGS sequence"/>
</dbReference>
<dbReference type="Gene3D" id="3.40.1080.10">
    <property type="entry name" value="Glutaconate Coenzyme A-transferase"/>
    <property type="match status" value="2"/>
</dbReference>
<dbReference type="SUPFAM" id="SSF100950">
    <property type="entry name" value="NagB/RpiA/CoA transferase-like"/>
    <property type="match status" value="2"/>
</dbReference>
<accession>A0A4V2JT48</accession>
<dbReference type="GO" id="GO:0008815">
    <property type="term" value="F:citrate (pro-3S)-lyase activity"/>
    <property type="evidence" value="ECO:0007669"/>
    <property type="project" value="UniProtKB-UniRule"/>
</dbReference>
<dbReference type="GO" id="GO:0006084">
    <property type="term" value="P:acetyl-CoA metabolic process"/>
    <property type="evidence" value="ECO:0007669"/>
    <property type="project" value="UniProtKB-UniRule"/>
</dbReference>
<dbReference type="PANTHER" id="PTHR40596">
    <property type="entry name" value="CITRATE LYASE ALPHA CHAIN"/>
    <property type="match status" value="1"/>
</dbReference>
<dbReference type="GO" id="GO:0005737">
    <property type="term" value="C:cytoplasm"/>
    <property type="evidence" value="ECO:0007669"/>
    <property type="project" value="UniProtKB-SubCell"/>
</dbReference>
<comment type="catalytic activity">
    <reaction evidence="1">
        <text>citrate = oxaloacetate + acetate</text>
        <dbReference type="Rhea" id="RHEA:10760"/>
        <dbReference type="ChEBI" id="CHEBI:16452"/>
        <dbReference type="ChEBI" id="CHEBI:16947"/>
        <dbReference type="ChEBI" id="CHEBI:30089"/>
        <dbReference type="EC" id="4.1.3.6"/>
    </reaction>
</comment>